<feature type="transmembrane region" description="Helical" evidence="1">
    <location>
        <begin position="12"/>
        <end position="31"/>
    </location>
</feature>
<dbReference type="AlphaFoldDB" id="A0A8H4B9A9"/>
<keyword evidence="1" id="KW-0472">Membrane</keyword>
<evidence type="ECO:0000313" key="3">
    <source>
        <dbReference type="Proteomes" id="UP000469890"/>
    </source>
</evidence>
<keyword evidence="1" id="KW-0812">Transmembrane</keyword>
<dbReference type="Proteomes" id="UP000469890">
    <property type="component" value="Unassembled WGS sequence"/>
</dbReference>
<evidence type="ECO:0000256" key="1">
    <source>
        <dbReference type="SAM" id="Phobius"/>
    </source>
</evidence>
<sequence>MPDKGNIIQIHHLFLPSSILSLYRLLFLLHLSHPHLFYSDINIYIHTIAITFIYLSLFYKQSQPSFTRPLVLQNRISML</sequence>
<protein>
    <submittedName>
        <fullName evidence="2">Uncharacterized protein</fullName>
    </submittedName>
</protein>
<reference evidence="2 3" key="1">
    <citation type="submission" date="2019-09" db="EMBL/GenBank/DDBJ databases">
        <authorList>
            <consortium name="DOE Joint Genome Institute"/>
            <person name="Mondo S.J."/>
            <person name="Navarro-Mendoza M.I."/>
            <person name="Perez-Arques C."/>
            <person name="Panchal S."/>
            <person name="Nicolas F.E."/>
            <person name="Ganguly P."/>
            <person name="Pangilinan J."/>
            <person name="Grigoriev I."/>
            <person name="Heitman J."/>
            <person name="Sanya K."/>
            <person name="Garre V."/>
        </authorList>
    </citation>
    <scope>NUCLEOTIDE SEQUENCE [LARGE SCALE GENOMIC DNA]</scope>
    <source>
        <strain evidence="2 3">MU402</strain>
    </source>
</reference>
<organism evidence="2 3">
    <name type="scientific">Mucor circinelloides f. lusitanicus</name>
    <name type="common">Mucor racemosus var. lusitanicus</name>
    <dbReference type="NCBI Taxonomy" id="29924"/>
    <lineage>
        <taxon>Eukaryota</taxon>
        <taxon>Fungi</taxon>
        <taxon>Fungi incertae sedis</taxon>
        <taxon>Mucoromycota</taxon>
        <taxon>Mucoromycotina</taxon>
        <taxon>Mucoromycetes</taxon>
        <taxon>Mucorales</taxon>
        <taxon>Mucorineae</taxon>
        <taxon>Mucoraceae</taxon>
        <taxon>Mucor</taxon>
    </lineage>
</organism>
<gene>
    <name evidence="2" type="ORF">FB192DRAFT_1401089</name>
</gene>
<feature type="transmembrane region" description="Helical" evidence="1">
    <location>
        <begin position="43"/>
        <end position="59"/>
    </location>
</feature>
<name>A0A8H4B9A9_MUCCL</name>
<dbReference type="EMBL" id="JAAECE010000009">
    <property type="protein sequence ID" value="KAF1797679.1"/>
    <property type="molecule type" value="Genomic_DNA"/>
</dbReference>
<accession>A0A8H4B9A9</accession>
<comment type="caution">
    <text evidence="2">The sequence shown here is derived from an EMBL/GenBank/DDBJ whole genome shotgun (WGS) entry which is preliminary data.</text>
</comment>
<evidence type="ECO:0000313" key="2">
    <source>
        <dbReference type="EMBL" id="KAF1797679.1"/>
    </source>
</evidence>
<keyword evidence="1" id="KW-1133">Transmembrane helix</keyword>
<proteinExistence type="predicted"/>